<proteinExistence type="predicted"/>
<evidence type="ECO:0000259" key="2">
    <source>
        <dbReference type="Pfam" id="PF04717"/>
    </source>
</evidence>
<feature type="domain" description="Gp5/Type VI secretion system Vgr protein OB-fold" evidence="2">
    <location>
        <begin position="51"/>
        <end position="101"/>
    </location>
</feature>
<evidence type="ECO:0000313" key="4">
    <source>
        <dbReference type="Proteomes" id="UP000317839"/>
    </source>
</evidence>
<reference evidence="3 4" key="1">
    <citation type="submission" date="2019-06" db="EMBL/GenBank/DDBJ databases">
        <title>Draft genome of Aliikangiella marina GYP-15.</title>
        <authorList>
            <person name="Wang G."/>
        </authorList>
    </citation>
    <scope>NUCLEOTIDE SEQUENCE [LARGE SCALE GENOMIC DNA]</scope>
    <source>
        <strain evidence="3 4">GYP-15</strain>
    </source>
</reference>
<dbReference type="InterPro" id="IPR037026">
    <property type="entry name" value="Vgr_OB-fold_dom_sf"/>
</dbReference>
<dbReference type="NCBIfam" id="TIGR01644">
    <property type="entry name" value="phage_P2_V"/>
    <property type="match status" value="1"/>
</dbReference>
<evidence type="ECO:0000256" key="1">
    <source>
        <dbReference type="SAM" id="MobiDB-lite"/>
    </source>
</evidence>
<dbReference type="AlphaFoldDB" id="A0A545T780"/>
<dbReference type="InterPro" id="IPR006531">
    <property type="entry name" value="Gp5/Vgr_OB"/>
</dbReference>
<feature type="region of interest" description="Disordered" evidence="1">
    <location>
        <begin position="189"/>
        <end position="208"/>
    </location>
</feature>
<evidence type="ECO:0000313" key="3">
    <source>
        <dbReference type="EMBL" id="TQV73079.1"/>
    </source>
</evidence>
<organism evidence="3 4">
    <name type="scientific">Aliikangiella marina</name>
    <dbReference type="NCBI Taxonomy" id="1712262"/>
    <lineage>
        <taxon>Bacteria</taxon>
        <taxon>Pseudomonadati</taxon>
        <taxon>Pseudomonadota</taxon>
        <taxon>Gammaproteobacteria</taxon>
        <taxon>Oceanospirillales</taxon>
        <taxon>Pleioneaceae</taxon>
        <taxon>Aliikangiella</taxon>
    </lineage>
</organism>
<protein>
    <submittedName>
        <fullName evidence="3">Phage baseplate assembly protein V</fullName>
    </submittedName>
</protein>
<comment type="caution">
    <text evidence="3">The sequence shown here is derived from an EMBL/GenBank/DDBJ whole genome shotgun (WGS) entry which is preliminary data.</text>
</comment>
<dbReference type="Gene3D" id="2.40.50.230">
    <property type="entry name" value="Gp5 N-terminal domain"/>
    <property type="match status" value="1"/>
</dbReference>
<accession>A0A545T780</accession>
<sequence length="208" mass="22332">MSAGVMVLTVILEQQMNLAFEVTELHRRLANMVLLAKVIEADYSGSIPKAKVVVGEITSAWLPMMVNRAGNDRSWWPLEIGEQVVVLSPSGELMQGVVLGSINQQSIPANGNSADNHRITYSDGAVIEYDRKAHHLKAVLPSGASTQLISEGGVEIVGDVLVKGNITATQDIKDHTRSMQADRDIYNAHTHSGIKSGPGSTAPPNQSQ</sequence>
<dbReference type="Proteomes" id="UP000317839">
    <property type="component" value="Unassembled WGS sequence"/>
</dbReference>
<dbReference type="OrthoDB" id="4931325at2"/>
<name>A0A545T780_9GAMM</name>
<dbReference type="InterPro" id="IPR013046">
    <property type="entry name" value="GpV/Gp45"/>
</dbReference>
<keyword evidence="4" id="KW-1185">Reference proteome</keyword>
<gene>
    <name evidence="3" type="ORF">FLL45_16615</name>
</gene>
<dbReference type="Pfam" id="PF04717">
    <property type="entry name" value="Phage_base_V"/>
    <property type="match status" value="1"/>
</dbReference>
<feature type="compositionally biased region" description="Polar residues" evidence="1">
    <location>
        <begin position="198"/>
        <end position="208"/>
    </location>
</feature>
<dbReference type="Gene3D" id="6.20.150.10">
    <property type="match status" value="1"/>
</dbReference>
<dbReference type="EMBL" id="VIKR01000004">
    <property type="protein sequence ID" value="TQV73079.1"/>
    <property type="molecule type" value="Genomic_DNA"/>
</dbReference>